<dbReference type="GO" id="GO:0015137">
    <property type="term" value="F:citrate transmembrane transporter activity"/>
    <property type="evidence" value="ECO:0007669"/>
    <property type="project" value="TreeGrafter"/>
</dbReference>
<comment type="similarity">
    <text evidence="2">Belongs to the SLC13A/DASS transporter (TC 2.A.47) family. NADC subfamily.</text>
</comment>
<dbReference type="KEGG" id="malb:109952247"/>
<keyword evidence="7" id="KW-0915">Sodium</keyword>
<proteinExistence type="inferred from homology"/>
<evidence type="ECO:0000256" key="9">
    <source>
        <dbReference type="SAM" id="Phobius"/>
    </source>
</evidence>
<dbReference type="GO" id="GO:0017153">
    <property type="term" value="F:sodium:dicarboxylate symporter activity"/>
    <property type="evidence" value="ECO:0007669"/>
    <property type="project" value="TreeGrafter"/>
</dbReference>
<keyword evidence="5 9" id="KW-1133">Transmembrane helix</keyword>
<evidence type="ECO:0000256" key="8">
    <source>
        <dbReference type="SAM" id="MobiDB-lite"/>
    </source>
</evidence>
<reference evidence="10" key="1">
    <citation type="submission" date="2025-08" db="UniProtKB">
        <authorList>
            <consortium name="Ensembl"/>
        </authorList>
    </citation>
    <scope>IDENTIFICATION</scope>
</reference>
<keyword evidence="6 9" id="KW-0472">Membrane</keyword>
<feature type="transmembrane region" description="Helical" evidence="9">
    <location>
        <begin position="289"/>
        <end position="309"/>
    </location>
</feature>
<comment type="subcellular location">
    <subcellularLocation>
        <location evidence="1">Membrane</location>
        <topology evidence="1">Multi-pass membrane protein</topology>
    </subcellularLocation>
</comment>
<evidence type="ECO:0000256" key="5">
    <source>
        <dbReference type="ARBA" id="ARBA00022989"/>
    </source>
</evidence>
<keyword evidence="7" id="KW-0739">Sodium transport</keyword>
<dbReference type="RefSeq" id="XP_020442881.1">
    <property type="nucleotide sequence ID" value="XM_020587225.1"/>
</dbReference>
<feature type="transmembrane region" description="Helical" evidence="9">
    <location>
        <begin position="113"/>
        <end position="143"/>
    </location>
</feature>
<dbReference type="PANTHER" id="PTHR10283:SF134">
    <property type="entry name" value="SOLUTE CARRIER FAMILY 13 MEMBER 5A"/>
    <property type="match status" value="1"/>
</dbReference>
<keyword evidence="7" id="KW-0406">Ion transport</keyword>
<evidence type="ECO:0000313" key="11">
    <source>
        <dbReference type="Proteomes" id="UP000261600"/>
    </source>
</evidence>
<dbReference type="GO" id="GO:0015141">
    <property type="term" value="F:succinate transmembrane transporter activity"/>
    <property type="evidence" value="ECO:0007669"/>
    <property type="project" value="TreeGrafter"/>
</dbReference>
<evidence type="ECO:0000256" key="6">
    <source>
        <dbReference type="ARBA" id="ARBA00023136"/>
    </source>
</evidence>
<feature type="transmembrane region" description="Helical" evidence="9">
    <location>
        <begin position="86"/>
        <end position="107"/>
    </location>
</feature>
<dbReference type="GO" id="GO:0015741">
    <property type="term" value="P:fumarate transport"/>
    <property type="evidence" value="ECO:0007669"/>
    <property type="project" value="TreeGrafter"/>
</dbReference>
<feature type="transmembrane region" description="Helical" evidence="9">
    <location>
        <begin position="329"/>
        <end position="354"/>
    </location>
</feature>
<accession>A0A3Q3KE31</accession>
<evidence type="ECO:0000256" key="3">
    <source>
        <dbReference type="ARBA" id="ARBA00022448"/>
    </source>
</evidence>
<dbReference type="Proteomes" id="UP000261600">
    <property type="component" value="Unplaced"/>
</dbReference>
<organism evidence="10 11">
    <name type="scientific">Monopterus albus</name>
    <name type="common">Swamp eel</name>
    <dbReference type="NCBI Taxonomy" id="43700"/>
    <lineage>
        <taxon>Eukaryota</taxon>
        <taxon>Metazoa</taxon>
        <taxon>Chordata</taxon>
        <taxon>Craniata</taxon>
        <taxon>Vertebrata</taxon>
        <taxon>Euteleostomi</taxon>
        <taxon>Actinopterygii</taxon>
        <taxon>Neopterygii</taxon>
        <taxon>Teleostei</taxon>
        <taxon>Neoteleostei</taxon>
        <taxon>Acanthomorphata</taxon>
        <taxon>Anabantaria</taxon>
        <taxon>Synbranchiformes</taxon>
        <taxon>Synbranchidae</taxon>
        <taxon>Monopterus</taxon>
    </lineage>
</organism>
<evidence type="ECO:0000256" key="2">
    <source>
        <dbReference type="ARBA" id="ARBA00006772"/>
    </source>
</evidence>
<dbReference type="OrthoDB" id="6493944at2759"/>
<sequence>MSVLPLWVKMLRQVWRLKAVIILVGSPFILLPLAVSTTEAACAYVIALMAVYWCTEVLPLAVTALLPTILFPALGVMESKDVCMQYLKDTNMLFVGGLMVAVAVEHWNLHKRIALRVLLLVGVRPALLMLGFMGVTAFLSMWISNTATTAMMVPIVQAVLDQFHNNAGPEASSKSQSRSVVLHQEHPEKTIGIQQTARPNVLKRGESGQIKTWDNSETTCKLQDNMPPEKRVLSEAQLHRLELVRPTLQDKATLDSTDSGPMVEHICCQMELGEISKEEEEERRRMSKGLLLCVCYAASIGGTATLTGTGPNLVLIGQMSQLFPHNNDVINFASWFVFAFPTMVLMLTLAWFWLQFLYIGCNLRRTWGCRAVQSEKERAAYEVIKEEHRRLGPMSYGEVSVLALFILMVALWFTRDPRFMDGWATHVFNTRAEFVTDATVALFVAFLLFVLPCEPPRYLCCWRSFGAESRGPAPALLTWQVTQKKMPWNIVLLLGGGFALAKGSEESGLSHWLGAQMTPLHSIPPWAIAVVLCLLVATFTECTSNVATATLFLPILASMCQSISLNPLYVMIPCTLSASFAFMLPVATPPNAIVFSYGFLKVSDMAKTGAVMNVIGIGCISLAINSWGRIMFSLDSFPSWANATAPV</sequence>
<evidence type="ECO:0000313" key="10">
    <source>
        <dbReference type="Ensembl" id="ENSMALP00000031655.1"/>
    </source>
</evidence>
<dbReference type="GeneID" id="109952247"/>
<dbReference type="Ensembl" id="ENSMALT00000032206.1">
    <property type="protein sequence ID" value="ENSMALP00000031655.1"/>
    <property type="gene ID" value="ENSMALG00000021843.1"/>
</dbReference>
<evidence type="ECO:0000256" key="7">
    <source>
        <dbReference type="ARBA" id="ARBA00023201"/>
    </source>
</evidence>
<name>A0A3Q3KE31_MONAL</name>
<dbReference type="PROSITE" id="PS01271">
    <property type="entry name" value="NA_SULFATE"/>
    <property type="match status" value="1"/>
</dbReference>
<feature type="transmembrane region" description="Helical" evidence="9">
    <location>
        <begin position="395"/>
        <end position="414"/>
    </location>
</feature>
<feature type="transmembrane region" description="Helical" evidence="9">
    <location>
        <begin position="608"/>
        <end position="627"/>
    </location>
</feature>
<evidence type="ECO:0000256" key="4">
    <source>
        <dbReference type="ARBA" id="ARBA00022692"/>
    </source>
</evidence>
<protein>
    <recommendedName>
        <fullName evidence="12">Solute carrier family 13 member 5a</fullName>
    </recommendedName>
</protein>
<feature type="transmembrane region" description="Helical" evidence="9">
    <location>
        <begin position="50"/>
        <end position="74"/>
    </location>
</feature>
<evidence type="ECO:0008006" key="12">
    <source>
        <dbReference type="Google" id="ProtNLM"/>
    </source>
</evidence>
<keyword evidence="11" id="KW-1185">Reference proteome</keyword>
<dbReference type="GO" id="GO:0005886">
    <property type="term" value="C:plasma membrane"/>
    <property type="evidence" value="ECO:0007669"/>
    <property type="project" value="TreeGrafter"/>
</dbReference>
<dbReference type="PANTHER" id="PTHR10283">
    <property type="entry name" value="SOLUTE CARRIER FAMILY 13 MEMBER"/>
    <property type="match status" value="1"/>
</dbReference>
<keyword evidence="4 9" id="KW-0812">Transmembrane</keyword>
<feature type="transmembrane region" description="Helical" evidence="9">
    <location>
        <begin position="486"/>
        <end position="503"/>
    </location>
</feature>
<dbReference type="Pfam" id="PF00939">
    <property type="entry name" value="Na_sulph_symp"/>
    <property type="match status" value="1"/>
</dbReference>
<feature type="transmembrane region" description="Helical" evidence="9">
    <location>
        <begin position="434"/>
        <end position="453"/>
    </location>
</feature>
<keyword evidence="3" id="KW-0813">Transport</keyword>
<dbReference type="STRING" id="43700.ENSMALP00000031655"/>
<dbReference type="InterPro" id="IPR001898">
    <property type="entry name" value="SLC13A/DASS"/>
</dbReference>
<feature type="region of interest" description="Disordered" evidence="8">
    <location>
        <begin position="167"/>
        <end position="225"/>
    </location>
</feature>
<feature type="transmembrane region" description="Helical" evidence="9">
    <location>
        <begin position="523"/>
        <end position="556"/>
    </location>
</feature>
<reference evidence="10" key="2">
    <citation type="submission" date="2025-09" db="UniProtKB">
        <authorList>
            <consortium name="Ensembl"/>
        </authorList>
    </citation>
    <scope>IDENTIFICATION</scope>
</reference>
<dbReference type="CDD" id="cd01115">
    <property type="entry name" value="SLC13_permease"/>
    <property type="match status" value="1"/>
</dbReference>
<evidence type="ECO:0000256" key="1">
    <source>
        <dbReference type="ARBA" id="ARBA00004141"/>
    </source>
</evidence>
<dbReference type="AlphaFoldDB" id="A0A3Q3KE31"/>
<dbReference type="InterPro" id="IPR031312">
    <property type="entry name" value="Na/sul_symport_CS"/>
</dbReference>
<feature type="compositionally biased region" description="Polar residues" evidence="8">
    <location>
        <begin position="209"/>
        <end position="222"/>
    </location>
</feature>
<dbReference type="GO" id="GO:0015729">
    <property type="term" value="P:oxaloacetate transport"/>
    <property type="evidence" value="ECO:0007669"/>
    <property type="project" value="TreeGrafter"/>
</dbReference>